<evidence type="ECO:0000313" key="2">
    <source>
        <dbReference type="Proteomes" id="UP001499974"/>
    </source>
</evidence>
<protein>
    <submittedName>
        <fullName evidence="1">Uncharacterized protein</fullName>
    </submittedName>
</protein>
<keyword evidence="2" id="KW-1185">Reference proteome</keyword>
<dbReference type="RefSeq" id="WP_345521222.1">
    <property type="nucleotide sequence ID" value="NZ_BAABKM010000002.1"/>
</dbReference>
<name>A0ABP8X9A7_9ACTN</name>
<comment type="caution">
    <text evidence="1">The sequence shown here is derived from an EMBL/GenBank/DDBJ whole genome shotgun (WGS) entry which is preliminary data.</text>
</comment>
<proteinExistence type="predicted"/>
<sequence length="271" mass="28902">MFRVIACGFPAAAVPSLPYGAVVELPHPSEPGFLDAALDHLLSEESDVPRLLVHDGTRVSEHRLRLLRSVYGDFRVLPVGVRRPLTGLASTATVLAGLAELGVAPGAVLSGLPLILGHSRIEAVSRRVSGLDLPEIGLRHHLVSMIPGAVVRIRFTERIEVGVPRSGHHADALIGPDAVVVRAGNPALAGRLASRGQPVSNGQLPTIDVEGPAPVTSGWWGTRNYYERCVLTSDLRVLASRIGTGPWRRCPECGEPVTSHCRFCSAQEAFV</sequence>
<evidence type="ECO:0000313" key="1">
    <source>
        <dbReference type="EMBL" id="GAA4703500.1"/>
    </source>
</evidence>
<reference evidence="2" key="1">
    <citation type="journal article" date="2019" name="Int. J. Syst. Evol. Microbiol.">
        <title>The Global Catalogue of Microorganisms (GCM) 10K type strain sequencing project: providing services to taxonomists for standard genome sequencing and annotation.</title>
        <authorList>
            <consortium name="The Broad Institute Genomics Platform"/>
            <consortium name="The Broad Institute Genome Sequencing Center for Infectious Disease"/>
            <person name="Wu L."/>
            <person name="Ma J."/>
        </authorList>
    </citation>
    <scope>NUCLEOTIDE SEQUENCE [LARGE SCALE GENOMIC DNA]</scope>
    <source>
        <strain evidence="2">JCM 18531</strain>
    </source>
</reference>
<dbReference type="Proteomes" id="UP001499974">
    <property type="component" value="Unassembled WGS sequence"/>
</dbReference>
<dbReference type="EMBL" id="BAABKM010000002">
    <property type="protein sequence ID" value="GAA4703500.1"/>
    <property type="molecule type" value="Genomic_DNA"/>
</dbReference>
<gene>
    <name evidence="1" type="ORF">GCM10023349_21150</name>
</gene>
<organism evidence="1 2">
    <name type="scientific">Nocardioides conyzicola</name>
    <dbReference type="NCBI Taxonomy" id="1651781"/>
    <lineage>
        <taxon>Bacteria</taxon>
        <taxon>Bacillati</taxon>
        <taxon>Actinomycetota</taxon>
        <taxon>Actinomycetes</taxon>
        <taxon>Propionibacteriales</taxon>
        <taxon>Nocardioidaceae</taxon>
        <taxon>Nocardioides</taxon>
    </lineage>
</organism>
<accession>A0ABP8X9A7</accession>